<dbReference type="EMBL" id="JAUHHV010000012">
    <property type="protein sequence ID" value="KAK1406441.1"/>
    <property type="molecule type" value="Genomic_DNA"/>
</dbReference>
<evidence type="ECO:0000313" key="3">
    <source>
        <dbReference type="Proteomes" id="UP001229421"/>
    </source>
</evidence>
<organism evidence="2 3">
    <name type="scientific">Tagetes erecta</name>
    <name type="common">African marigold</name>
    <dbReference type="NCBI Taxonomy" id="13708"/>
    <lineage>
        <taxon>Eukaryota</taxon>
        <taxon>Viridiplantae</taxon>
        <taxon>Streptophyta</taxon>
        <taxon>Embryophyta</taxon>
        <taxon>Tracheophyta</taxon>
        <taxon>Spermatophyta</taxon>
        <taxon>Magnoliopsida</taxon>
        <taxon>eudicotyledons</taxon>
        <taxon>Gunneridae</taxon>
        <taxon>Pentapetalae</taxon>
        <taxon>asterids</taxon>
        <taxon>campanulids</taxon>
        <taxon>Asterales</taxon>
        <taxon>Asteraceae</taxon>
        <taxon>Asteroideae</taxon>
        <taxon>Heliantheae alliance</taxon>
        <taxon>Tageteae</taxon>
        <taxon>Tagetes</taxon>
    </lineage>
</organism>
<feature type="compositionally biased region" description="Basic and acidic residues" evidence="1">
    <location>
        <begin position="95"/>
        <end position="107"/>
    </location>
</feature>
<gene>
    <name evidence="2" type="ORF">QVD17_41739</name>
</gene>
<accession>A0AAD8NFT9</accession>
<protein>
    <submittedName>
        <fullName evidence="2">Uncharacterized protein</fullName>
    </submittedName>
</protein>
<dbReference type="AlphaFoldDB" id="A0AAD8NFT9"/>
<evidence type="ECO:0000256" key="1">
    <source>
        <dbReference type="SAM" id="MobiDB-lite"/>
    </source>
</evidence>
<reference evidence="2" key="1">
    <citation type="journal article" date="2023" name="bioRxiv">
        <title>Improved chromosome-level genome assembly for marigold (Tagetes erecta).</title>
        <authorList>
            <person name="Jiang F."/>
            <person name="Yuan L."/>
            <person name="Wang S."/>
            <person name="Wang H."/>
            <person name="Xu D."/>
            <person name="Wang A."/>
            <person name="Fan W."/>
        </authorList>
    </citation>
    <scope>NUCLEOTIDE SEQUENCE</scope>
    <source>
        <strain evidence="2">WSJ</strain>
        <tissue evidence="2">Leaf</tissue>
    </source>
</reference>
<dbReference type="Proteomes" id="UP001229421">
    <property type="component" value="Unassembled WGS sequence"/>
</dbReference>
<sequence length="107" mass="11730">MGKRPQAAPASETMSFTPDLSCGECVFVEAMTTVDSCGLYGYGFGGYPESVPFIKEEKLVLECASSMTRGATRASSDFSIVGTEPHHTTGRKQYKKENQYTKELERS</sequence>
<comment type="caution">
    <text evidence="2">The sequence shown here is derived from an EMBL/GenBank/DDBJ whole genome shotgun (WGS) entry which is preliminary data.</text>
</comment>
<proteinExistence type="predicted"/>
<keyword evidence="3" id="KW-1185">Reference proteome</keyword>
<name>A0AAD8NFT9_TARER</name>
<feature type="region of interest" description="Disordered" evidence="1">
    <location>
        <begin position="72"/>
        <end position="107"/>
    </location>
</feature>
<evidence type="ECO:0000313" key="2">
    <source>
        <dbReference type="EMBL" id="KAK1406441.1"/>
    </source>
</evidence>